<evidence type="ECO:0000313" key="6">
    <source>
        <dbReference type="EMBL" id="TGC08945.1"/>
    </source>
</evidence>
<dbReference type="PROSITE" id="PS50944">
    <property type="entry name" value="HTH_DTXR"/>
    <property type="match status" value="1"/>
</dbReference>
<dbReference type="InterPro" id="IPR036421">
    <property type="entry name" value="Fe_dep_repressor_sf"/>
</dbReference>
<dbReference type="AlphaFoldDB" id="A0A4E0Q4N9"/>
<reference evidence="6 7" key="1">
    <citation type="submission" date="2017-11" db="EMBL/GenBank/DDBJ databases">
        <title>Isolation and Characterization of Methanogenic Archaea from Saline Meromictic Lake at Siberia.</title>
        <authorList>
            <person name="Shen Y."/>
            <person name="Huang H.-H."/>
            <person name="Lai M.-C."/>
            <person name="Chen S.-C."/>
        </authorList>
    </citation>
    <scope>NUCLEOTIDE SEQUENCE [LARGE SCALE GENOMIC DNA]</scope>
    <source>
        <strain evidence="6 7">SY-01</strain>
    </source>
</reference>
<dbReference type="Gene3D" id="1.10.60.10">
    <property type="entry name" value="Iron dependent repressor, metal binding and dimerisation domain"/>
    <property type="match status" value="1"/>
</dbReference>
<keyword evidence="2" id="KW-0805">Transcription regulation</keyword>
<dbReference type="SUPFAM" id="SSF46785">
    <property type="entry name" value="Winged helix' DNA-binding domain"/>
    <property type="match status" value="1"/>
</dbReference>
<dbReference type="SMART" id="SM00529">
    <property type="entry name" value="HTH_DTXR"/>
    <property type="match status" value="1"/>
</dbReference>
<dbReference type="GO" id="GO:0003700">
    <property type="term" value="F:DNA-binding transcription factor activity"/>
    <property type="evidence" value="ECO:0007669"/>
    <property type="project" value="InterPro"/>
</dbReference>
<evidence type="ECO:0000313" key="7">
    <source>
        <dbReference type="Proteomes" id="UP000297295"/>
    </source>
</evidence>
<dbReference type="InterPro" id="IPR022689">
    <property type="entry name" value="Iron_dep_repressor"/>
</dbReference>
<dbReference type="EMBL" id="PGGK01000007">
    <property type="protein sequence ID" value="TGC08945.1"/>
    <property type="molecule type" value="Genomic_DNA"/>
</dbReference>
<keyword evidence="3" id="KW-0238">DNA-binding</keyword>
<dbReference type="InterPro" id="IPR022687">
    <property type="entry name" value="HTH_DTXR"/>
</dbReference>
<name>A0A4E0Q4N9_9EURY</name>
<sequence>MYPERTDEYLETIFLLVRKNNSPARTNQIAVALNVSAPSVTEMIQRLSEAGFVDYRPYYGVELTELGSQQAIKLRHSNRVLRRFLSEVLGIEPEKATEEASLLEHATSDIVLDHICQYMRHAELCPKCERQSKGRKCCNLSQ</sequence>
<dbReference type="GO" id="GO:0003677">
    <property type="term" value="F:DNA binding"/>
    <property type="evidence" value="ECO:0007669"/>
    <property type="project" value="UniProtKB-KW"/>
</dbReference>
<dbReference type="PANTHER" id="PTHR33238">
    <property type="entry name" value="IRON (METAL) DEPENDENT REPRESSOR, DTXR FAMILY"/>
    <property type="match status" value="1"/>
</dbReference>
<evidence type="ECO:0000256" key="3">
    <source>
        <dbReference type="ARBA" id="ARBA00023125"/>
    </source>
</evidence>
<dbReference type="InterPro" id="IPR050536">
    <property type="entry name" value="DtxR_MntR_Metal-Reg"/>
</dbReference>
<dbReference type="Gene3D" id="1.10.10.10">
    <property type="entry name" value="Winged helix-like DNA-binding domain superfamily/Winged helix DNA-binding domain"/>
    <property type="match status" value="1"/>
</dbReference>
<dbReference type="PANTHER" id="PTHR33238:SF7">
    <property type="entry name" value="IRON-DEPENDENT TRANSCRIPTIONAL REGULATOR"/>
    <property type="match status" value="1"/>
</dbReference>
<comment type="similarity">
    <text evidence="1">Belongs to the DtxR/MntR family.</text>
</comment>
<feature type="domain" description="HTH dtxR-type" evidence="5">
    <location>
        <begin position="1"/>
        <end position="64"/>
    </location>
</feature>
<dbReference type="Pfam" id="PF01325">
    <property type="entry name" value="Fe_dep_repress"/>
    <property type="match status" value="1"/>
</dbReference>
<dbReference type="InterPro" id="IPR001367">
    <property type="entry name" value="Fe_dep_repressor"/>
</dbReference>
<keyword evidence="7" id="KW-1185">Reference proteome</keyword>
<comment type="caution">
    <text evidence="6">The sequence shown here is derived from an EMBL/GenBank/DDBJ whole genome shotgun (WGS) entry which is preliminary data.</text>
</comment>
<dbReference type="Pfam" id="PF02742">
    <property type="entry name" value="Fe_dep_repr_C"/>
    <property type="match status" value="1"/>
</dbReference>
<dbReference type="InterPro" id="IPR036390">
    <property type="entry name" value="WH_DNA-bd_sf"/>
</dbReference>
<dbReference type="InterPro" id="IPR036388">
    <property type="entry name" value="WH-like_DNA-bd_sf"/>
</dbReference>
<dbReference type="RefSeq" id="WP_135389772.1">
    <property type="nucleotide sequence ID" value="NZ_PGGK01000007.1"/>
</dbReference>
<evidence type="ECO:0000256" key="4">
    <source>
        <dbReference type="ARBA" id="ARBA00023163"/>
    </source>
</evidence>
<proteinExistence type="inferred from homology"/>
<dbReference type="Proteomes" id="UP000297295">
    <property type="component" value="Unassembled WGS sequence"/>
</dbReference>
<organism evidence="6 7">
    <name type="scientific">Methanolobus halotolerans</name>
    <dbReference type="NCBI Taxonomy" id="2052935"/>
    <lineage>
        <taxon>Archaea</taxon>
        <taxon>Methanobacteriati</taxon>
        <taxon>Methanobacteriota</taxon>
        <taxon>Stenosarchaea group</taxon>
        <taxon>Methanomicrobia</taxon>
        <taxon>Methanosarcinales</taxon>
        <taxon>Methanosarcinaceae</taxon>
        <taxon>Methanolobus</taxon>
    </lineage>
</organism>
<dbReference type="OrthoDB" id="24735at2157"/>
<evidence type="ECO:0000256" key="2">
    <source>
        <dbReference type="ARBA" id="ARBA00023015"/>
    </source>
</evidence>
<accession>A0A4E0Q4N9</accession>
<evidence type="ECO:0000256" key="1">
    <source>
        <dbReference type="ARBA" id="ARBA00007871"/>
    </source>
</evidence>
<dbReference type="GO" id="GO:0046983">
    <property type="term" value="F:protein dimerization activity"/>
    <property type="evidence" value="ECO:0007669"/>
    <property type="project" value="InterPro"/>
</dbReference>
<keyword evidence="4" id="KW-0804">Transcription</keyword>
<evidence type="ECO:0000259" key="5">
    <source>
        <dbReference type="PROSITE" id="PS50944"/>
    </source>
</evidence>
<dbReference type="GO" id="GO:0046914">
    <property type="term" value="F:transition metal ion binding"/>
    <property type="evidence" value="ECO:0007669"/>
    <property type="project" value="InterPro"/>
</dbReference>
<protein>
    <submittedName>
        <fullName evidence="6">Transcriptional regulator</fullName>
    </submittedName>
</protein>
<dbReference type="SUPFAM" id="SSF47979">
    <property type="entry name" value="Iron-dependent repressor protein, dimerization domain"/>
    <property type="match status" value="1"/>
</dbReference>
<gene>
    <name evidence="6" type="ORF">CUN85_07885</name>
</gene>